<dbReference type="RefSeq" id="XP_011400251.1">
    <property type="nucleotide sequence ID" value="XM_011401949.1"/>
</dbReference>
<dbReference type="Proteomes" id="UP000028924">
    <property type="component" value="Unassembled WGS sequence"/>
</dbReference>
<dbReference type="InterPro" id="IPR036291">
    <property type="entry name" value="NAD(P)-bd_dom_sf"/>
</dbReference>
<dbReference type="GO" id="GO:0006633">
    <property type="term" value="P:fatty acid biosynthetic process"/>
    <property type="evidence" value="ECO:0007669"/>
    <property type="project" value="InterPro"/>
</dbReference>
<dbReference type="Gene3D" id="1.10.1240.100">
    <property type="match status" value="1"/>
</dbReference>
<dbReference type="Pfam" id="PF00109">
    <property type="entry name" value="ketoacyl-synt"/>
    <property type="match status" value="2"/>
</dbReference>
<dbReference type="InterPro" id="IPR050091">
    <property type="entry name" value="PKS_NRPS_Biosynth_Enz"/>
</dbReference>
<gene>
    <name evidence="9" type="ORF">F751_4554</name>
</gene>
<feature type="active site" description="Proton donor; for dehydratase activity" evidence="4">
    <location>
        <position position="1277"/>
    </location>
</feature>
<keyword evidence="1" id="KW-0596">Phosphopantetheine</keyword>
<dbReference type="InterPro" id="IPR042104">
    <property type="entry name" value="PKS_dehydratase_sf"/>
</dbReference>
<dbReference type="Gene3D" id="3.40.50.720">
    <property type="entry name" value="NAD(P)-binding Rossmann-like Domain"/>
    <property type="match status" value="1"/>
</dbReference>
<dbReference type="SUPFAM" id="SSF47336">
    <property type="entry name" value="ACP-like"/>
    <property type="match status" value="1"/>
</dbReference>
<dbReference type="InterPro" id="IPR014031">
    <property type="entry name" value="Ketoacyl_synth_C"/>
</dbReference>
<dbReference type="Gene3D" id="3.10.129.110">
    <property type="entry name" value="Polyketide synthase dehydratase"/>
    <property type="match status" value="1"/>
</dbReference>
<feature type="region of interest" description="N-terminal hotdog fold" evidence="4">
    <location>
        <begin position="1089"/>
        <end position="1209"/>
    </location>
</feature>
<dbReference type="SMART" id="SM00826">
    <property type="entry name" value="PKS_DH"/>
    <property type="match status" value="1"/>
</dbReference>
<dbReference type="Pfam" id="PF00550">
    <property type="entry name" value="PP-binding"/>
    <property type="match status" value="1"/>
</dbReference>
<dbReference type="PROSITE" id="PS00606">
    <property type="entry name" value="KS3_1"/>
    <property type="match status" value="1"/>
</dbReference>
<dbReference type="PROSITE" id="PS00012">
    <property type="entry name" value="PHOSPHOPANTETHEINE"/>
    <property type="match status" value="1"/>
</dbReference>
<dbReference type="PROSITE" id="PS52019">
    <property type="entry name" value="PKS_MFAS_DH"/>
    <property type="match status" value="1"/>
</dbReference>
<dbReference type="InterPro" id="IPR006162">
    <property type="entry name" value="Ppantetheine_attach_site"/>
</dbReference>
<dbReference type="InterPro" id="IPR014030">
    <property type="entry name" value="Ketoacyl_synth_N"/>
</dbReference>
<dbReference type="PANTHER" id="PTHR43775:SF37">
    <property type="entry name" value="SI:DKEY-61P9.11"/>
    <property type="match status" value="1"/>
</dbReference>
<dbReference type="GO" id="GO:0004312">
    <property type="term" value="F:fatty acid synthase activity"/>
    <property type="evidence" value="ECO:0007669"/>
    <property type="project" value="TreeGrafter"/>
</dbReference>
<dbReference type="SMART" id="SM00825">
    <property type="entry name" value="PKS_KS"/>
    <property type="match status" value="2"/>
</dbReference>
<proteinExistence type="predicted"/>
<name>A0A087SNI0_AUXPR</name>
<dbReference type="SMART" id="SM00822">
    <property type="entry name" value="PKS_KR"/>
    <property type="match status" value="1"/>
</dbReference>
<dbReference type="InterPro" id="IPR009081">
    <property type="entry name" value="PP-bd_ACP"/>
</dbReference>
<feature type="region of interest" description="Disordered" evidence="5">
    <location>
        <begin position="570"/>
        <end position="589"/>
    </location>
</feature>
<dbReference type="InterPro" id="IPR036736">
    <property type="entry name" value="ACP-like_sf"/>
</dbReference>
<dbReference type="InterPro" id="IPR016039">
    <property type="entry name" value="Thiolase-like"/>
</dbReference>
<dbReference type="GO" id="GO:0031177">
    <property type="term" value="F:phosphopantetheine binding"/>
    <property type="evidence" value="ECO:0007669"/>
    <property type="project" value="InterPro"/>
</dbReference>
<dbReference type="STRING" id="3075.A0A087SNI0"/>
<evidence type="ECO:0000259" key="6">
    <source>
        <dbReference type="PROSITE" id="PS50075"/>
    </source>
</evidence>
<feature type="domain" description="Ketosynthase family 3 (KS3)" evidence="7">
    <location>
        <begin position="689"/>
        <end position="1111"/>
    </location>
</feature>
<evidence type="ECO:0000313" key="10">
    <source>
        <dbReference type="Proteomes" id="UP000028924"/>
    </source>
</evidence>
<dbReference type="CDD" id="cd00833">
    <property type="entry name" value="PKS"/>
    <property type="match status" value="2"/>
</dbReference>
<evidence type="ECO:0000256" key="2">
    <source>
        <dbReference type="ARBA" id="ARBA00022553"/>
    </source>
</evidence>
<feature type="domain" description="PKS/mFAS DH" evidence="8">
    <location>
        <begin position="1089"/>
        <end position="1365"/>
    </location>
</feature>
<evidence type="ECO:0000256" key="5">
    <source>
        <dbReference type="SAM" id="MobiDB-lite"/>
    </source>
</evidence>
<dbReference type="InterPro" id="IPR020807">
    <property type="entry name" value="PKS_DH"/>
</dbReference>
<protein>
    <submittedName>
        <fullName evidence="9">Erythronolide synthase, modules 1 and 2</fullName>
    </submittedName>
</protein>
<dbReference type="InterPro" id="IPR018201">
    <property type="entry name" value="Ketoacyl_synth_AS"/>
</dbReference>
<evidence type="ECO:0000259" key="7">
    <source>
        <dbReference type="PROSITE" id="PS52004"/>
    </source>
</evidence>
<dbReference type="KEGG" id="apro:F751_4554"/>
<feature type="domain" description="Carrier" evidence="6">
    <location>
        <begin position="591"/>
        <end position="665"/>
    </location>
</feature>
<dbReference type="EMBL" id="KL662144">
    <property type="protein sequence ID" value="KFM27284.1"/>
    <property type="molecule type" value="Genomic_DNA"/>
</dbReference>
<dbReference type="GeneID" id="23615945"/>
<dbReference type="SUPFAM" id="SSF51735">
    <property type="entry name" value="NAD(P)-binding Rossmann-fold domains"/>
    <property type="match status" value="1"/>
</dbReference>
<dbReference type="SUPFAM" id="SSF53901">
    <property type="entry name" value="Thiolase-like"/>
    <property type="match status" value="2"/>
</dbReference>
<dbReference type="SMART" id="SM00823">
    <property type="entry name" value="PKS_PP"/>
    <property type="match status" value="1"/>
</dbReference>
<evidence type="ECO:0000256" key="1">
    <source>
        <dbReference type="ARBA" id="ARBA00022450"/>
    </source>
</evidence>
<feature type="active site" description="Proton acceptor; for dehydratase activity" evidence="4">
    <location>
        <position position="1121"/>
    </location>
</feature>
<dbReference type="PROSITE" id="PS52004">
    <property type="entry name" value="KS3_2"/>
    <property type="match status" value="2"/>
</dbReference>
<dbReference type="Pfam" id="PF02801">
    <property type="entry name" value="Ketoacyl-synt_C"/>
    <property type="match status" value="2"/>
</dbReference>
<dbReference type="Pfam" id="PF08659">
    <property type="entry name" value="KR"/>
    <property type="match status" value="1"/>
</dbReference>
<dbReference type="InterPro" id="IPR020806">
    <property type="entry name" value="PKS_PP-bd"/>
</dbReference>
<accession>A0A087SNI0</accession>
<sequence length="1790" mass="180999">MDGYYGIDLEEIAEFQEVMPPQVRGSRDSGCGDLGEGFVDETEPIASSVPASRWDLDTEWPDSGLAVKRFGAFVDDVELFDPALFGIGTQEASAMDAQQRLVLEGCWEACAAVLPSDQPPPPAAVAVGISYAEYGARARPHGLSAHSAQSGTLSVAAGRVSYTLALAGPALCVDTACSSALVALHLCAGSLCAAAPGLAAGVFLGLAPDAVAALARAGMLAPAGRCRTLDAGADGYARGEACVVHALLPAGGKWGAERGGRALLCVAGSAVNQDGRSSSLTAPHGPSQAAVLSSALAGLPRGSALTALELHGTGTALGDPIEIGAALGVALGERCAGNRAPTVPLELMASKTRALHAEPAAGAVGLADLAGRLLGEDRPLTTLHLGILNPYVATIFDGERRGSEDGRAWIVRRQGGAPVSRRGHVRHAATHGGVSAFAFQGTNAHAVLAADPGAELVPAGGVLARVARPGVHWCLPLAAALTAPRGPLRLPGGMEAYLGRPHASPAHARPAWVAAVRAGCATLLSHRVLCDAGAPLVSLHDNQFASLEEWAARAAAAAAAAEAPAAASSRAEAEARAKGQPSHLESKAVARTEPEVRLKLVHIVTELLGGDVGEEQPLMAAGLDSIGAVELRNAVASAFGMELPATVAFDHPTIGAMAQLIAGSGVDGGNGEGEGQVVHAPIVPMQGAEGLVGIWSAATRAVGGVAATGDFTKSLWVEEDLVSVAPLERWDVDTLLLPDEIKHSTGPRFAVWTSEVASFDDAMFQLSTTDAVGLDPQCRLLLEEAVAALAGAQLALPPASAGVYVGSVWTEYSVLQDALRVPATTAALTGSGLNFLVGRVSYTLGFQGPCLGMDTACSSSLVAAHLARASLLQGEAGAALAAGTNLCLVASTPIHLAQLSALSAVGRSCAFDLAADGYGRGEGAVVVTLGLCDSHGTARPLAALRGSGYNQDGRSSSLTAPNGPAQTALVRAALAACGATGADVALASVHGTGTPLGDPIEARLGHTEGAAGLHGALAALACLTLGAVPANPHARSLNPYVASALEAWTQRRRPGIIPRGPPLHATPFLPPFFHTKGHAPGPALLHQPHTSLAGCSSFGMSGVNALEGRLQSPRLAFLLDHVVQGMAILPGAAMLECGLSTVSTLGSRGTPLPHGFLAAVSIPAPLPLDVRTSVLSCEADPATGALRVASAAQQGTATARRLHLLATGCRASAATGPPACTETASNPPTAAAALLAGLTSIALLSILDHPPDIHSLAAASETAVIDPAWQVHPALADAALHLGPATGDVGVQESVARTRVVAGMEAAGRPPAVQAGPAMTTGAWVTGRRAPMTPDGTVITDHSIQPLALSVEGLLARPIDLSGVAGGTDPDRSRLIYETDWQLGQGHRAATGNIVAAHSSTSSLVQCAVAVQAVQASIAAGRLQRASAQTWGGCDAPVGRRGVDRAPSCVPAFLRLLPQEVPGCAVDSTELSFIRPHPGRNASKPAGIGNTFGSREAAAKLALPRLVVREPEPSPPTPHVSRVDHLTGGGVVTGGLGSLGMLYALWLSSAGGAGASVALLGRSGRAGPETVFSGRLMRGAAVVQAVRADMSAASEVAALVDLLEGSTARSPIQSFAHAGAVLDPKTLSAITLGSMRLEHGGKVSGAHNMTASTLASPLTCMQLFSSLAAFSAAASQGSYAAANEAVEGAAGELQERGRPSLCVQWGNWGGGGMASRNPAFIAAMERMGLGTIDPGKGLAAMAALLGQTSSGTSAVGAPRRLTVNVFLWKNIARGMTTVDPIFQEFIQSTE</sequence>
<reference evidence="9 10" key="1">
    <citation type="journal article" date="2014" name="BMC Genomics">
        <title>Oil accumulation mechanisms of the oleaginous microalga Chlorella protothecoides revealed through its genome, transcriptomes, and proteomes.</title>
        <authorList>
            <person name="Gao C."/>
            <person name="Wang Y."/>
            <person name="Shen Y."/>
            <person name="Yan D."/>
            <person name="He X."/>
            <person name="Dai J."/>
            <person name="Wu Q."/>
        </authorList>
    </citation>
    <scope>NUCLEOTIDE SEQUENCE [LARGE SCALE GENOMIC DNA]</scope>
    <source>
        <strain evidence="9 10">0710</strain>
    </source>
</reference>
<dbReference type="GO" id="GO:0004315">
    <property type="term" value="F:3-oxoacyl-[acyl-carrier-protein] synthase activity"/>
    <property type="evidence" value="ECO:0007669"/>
    <property type="project" value="InterPro"/>
</dbReference>
<evidence type="ECO:0000259" key="8">
    <source>
        <dbReference type="PROSITE" id="PS52019"/>
    </source>
</evidence>
<dbReference type="InterPro" id="IPR049552">
    <property type="entry name" value="PKS_DH_N"/>
</dbReference>
<dbReference type="InterPro" id="IPR057326">
    <property type="entry name" value="KR_dom"/>
</dbReference>
<dbReference type="PANTHER" id="PTHR43775">
    <property type="entry name" value="FATTY ACID SYNTHASE"/>
    <property type="match status" value="1"/>
</dbReference>
<dbReference type="Pfam" id="PF21089">
    <property type="entry name" value="PKS_DH_N"/>
    <property type="match status" value="1"/>
</dbReference>
<organism evidence="9 10">
    <name type="scientific">Auxenochlorella protothecoides</name>
    <name type="common">Green microalga</name>
    <name type="synonym">Chlorella protothecoides</name>
    <dbReference type="NCBI Taxonomy" id="3075"/>
    <lineage>
        <taxon>Eukaryota</taxon>
        <taxon>Viridiplantae</taxon>
        <taxon>Chlorophyta</taxon>
        <taxon>core chlorophytes</taxon>
        <taxon>Trebouxiophyceae</taxon>
        <taxon>Chlorellales</taxon>
        <taxon>Chlorellaceae</taxon>
        <taxon>Auxenochlorella</taxon>
    </lineage>
</organism>
<dbReference type="eggNOG" id="KOG1202">
    <property type="taxonomic scope" value="Eukaryota"/>
</dbReference>
<dbReference type="InterPro" id="IPR020841">
    <property type="entry name" value="PKS_Beta-ketoAc_synthase_dom"/>
</dbReference>
<evidence type="ECO:0000256" key="3">
    <source>
        <dbReference type="ARBA" id="ARBA00022679"/>
    </source>
</evidence>
<evidence type="ECO:0000256" key="4">
    <source>
        <dbReference type="PROSITE-ProRule" id="PRU01363"/>
    </source>
</evidence>
<dbReference type="Gene3D" id="1.10.1200.10">
    <property type="entry name" value="ACP-like"/>
    <property type="match status" value="1"/>
</dbReference>
<dbReference type="SMART" id="SM01294">
    <property type="entry name" value="PKS_PP_betabranch"/>
    <property type="match status" value="1"/>
</dbReference>
<keyword evidence="2" id="KW-0597">Phosphoprotein</keyword>
<dbReference type="InterPro" id="IPR013968">
    <property type="entry name" value="PKS_KR"/>
</dbReference>
<keyword evidence="3" id="KW-0808">Transferase</keyword>
<dbReference type="InterPro" id="IPR049900">
    <property type="entry name" value="PKS_mFAS_DH"/>
</dbReference>
<dbReference type="PROSITE" id="PS50075">
    <property type="entry name" value="CARRIER"/>
    <property type="match status" value="1"/>
</dbReference>
<dbReference type="Gene3D" id="3.40.47.10">
    <property type="match status" value="2"/>
</dbReference>
<keyword evidence="10" id="KW-1185">Reference proteome</keyword>
<feature type="region of interest" description="C-terminal hotdog fold" evidence="4">
    <location>
        <begin position="1226"/>
        <end position="1365"/>
    </location>
</feature>
<evidence type="ECO:0000313" key="9">
    <source>
        <dbReference type="EMBL" id="KFM27284.1"/>
    </source>
</evidence>
<feature type="domain" description="Ketosynthase family 3 (KS3)" evidence="7">
    <location>
        <begin position="13"/>
        <end position="450"/>
    </location>
</feature>
<dbReference type="OrthoDB" id="515324at2759"/>